<feature type="transmembrane region" description="Helical" evidence="1">
    <location>
        <begin position="315"/>
        <end position="335"/>
    </location>
</feature>
<gene>
    <name evidence="4" type="ORF">BJY28_001491</name>
</gene>
<dbReference type="GO" id="GO:0009103">
    <property type="term" value="P:lipopolysaccharide biosynthetic process"/>
    <property type="evidence" value="ECO:0007669"/>
    <property type="project" value="TreeGrafter"/>
</dbReference>
<feature type="transmembrane region" description="Helical" evidence="1">
    <location>
        <begin position="64"/>
        <end position="81"/>
    </location>
</feature>
<reference evidence="4 5" key="1">
    <citation type="submission" date="2020-07" db="EMBL/GenBank/DDBJ databases">
        <title>Sequencing the genomes of 1000 actinobacteria strains.</title>
        <authorList>
            <person name="Klenk H.-P."/>
        </authorList>
    </citation>
    <scope>NUCLEOTIDE SEQUENCE [LARGE SCALE GENOMIC DNA]</scope>
    <source>
        <strain evidence="4 5">DSM 24723</strain>
    </source>
</reference>
<feature type="transmembrane region" description="Helical" evidence="1">
    <location>
        <begin position="41"/>
        <end position="58"/>
    </location>
</feature>
<feature type="domain" description="SGNH" evidence="3">
    <location>
        <begin position="428"/>
        <end position="650"/>
    </location>
</feature>
<protein>
    <submittedName>
        <fullName evidence="4">Peptidoglycan/LPS O-acetylase OafA/YrhL</fullName>
    </submittedName>
</protein>
<evidence type="ECO:0000313" key="5">
    <source>
        <dbReference type="Proteomes" id="UP000592181"/>
    </source>
</evidence>
<dbReference type="PANTHER" id="PTHR23028:SF53">
    <property type="entry name" value="ACYL_TRANSF_3 DOMAIN-CONTAINING PROTEIN"/>
    <property type="match status" value="1"/>
</dbReference>
<dbReference type="GO" id="GO:0016020">
    <property type="term" value="C:membrane"/>
    <property type="evidence" value="ECO:0007669"/>
    <property type="project" value="TreeGrafter"/>
</dbReference>
<sequence length="667" mass="72106">MPAARPAARRAVVPGWLRAAVSTGEQRHGASYRPGLDGCRGLFVLLVMMYHFGVTWLAGGWVGINTFFVLTGFLLGGILITQRQRRGAVDAAGFYLRRARRILPALTMVVGVIMLRTLVVEEGDRPQIAGDSFAAMTFWLNWRLVARDDQYVNFFADPSPLRHLWTLGVEEQVYLLLPLLITGLMLLRGRRARTALLVAAALGSALWAAWLARDGATGSRLYYGTDVRAQAFLVGLAAAALFTRGDRRDQPPQLGRRTMDLLGWLGVGGVAASIVLVGEADRWVYESGGILAFSVLAGGMCLAAGDTRSLTIHRVIGAAPFVHLGRISYGLYLYHWPIAMWLPLDGLPLPVSILVQLAVTWAVALLSYRYVELPILQRGFGALLPGLPGRRLVPATVAAAVAAVSLGFATVWSPAIDGDWDGRPLPGAQTYSPPDDELRVAVVGSSVAQSLRDGFDDDYPGLVVDGYTQRGSCNPVPLTFVFQGGGRIPEGDSCAAWRERWPEEVSRSGTDVVLSPVESALTEPLVVDGRTLTPGTPGHDRQIRRAMDALLEQTEASGARQLQVVNAVCKDEPAGVRDGAEVDAIRIDPEPTNRVLRDWATEVNAGSGPVTVAVLDLDAALCSEGYRATINGAEIYSDRLHYSNEGARLVWTWLAPQVVAAWQFAQT</sequence>
<keyword evidence="1" id="KW-0472">Membrane</keyword>
<name>A0A852X127_9MICO</name>
<feature type="transmembrane region" description="Helical" evidence="1">
    <location>
        <begin position="227"/>
        <end position="246"/>
    </location>
</feature>
<evidence type="ECO:0000259" key="3">
    <source>
        <dbReference type="Pfam" id="PF19040"/>
    </source>
</evidence>
<organism evidence="4 5">
    <name type="scientific">Janibacter alkaliphilus</name>
    <dbReference type="NCBI Taxonomy" id="1069963"/>
    <lineage>
        <taxon>Bacteria</taxon>
        <taxon>Bacillati</taxon>
        <taxon>Actinomycetota</taxon>
        <taxon>Actinomycetes</taxon>
        <taxon>Micrococcales</taxon>
        <taxon>Intrasporangiaceae</taxon>
        <taxon>Janibacter</taxon>
    </lineage>
</organism>
<evidence type="ECO:0000259" key="2">
    <source>
        <dbReference type="Pfam" id="PF01757"/>
    </source>
</evidence>
<dbReference type="InterPro" id="IPR050879">
    <property type="entry name" value="Acyltransferase_3"/>
</dbReference>
<dbReference type="GO" id="GO:0016747">
    <property type="term" value="F:acyltransferase activity, transferring groups other than amino-acyl groups"/>
    <property type="evidence" value="ECO:0007669"/>
    <property type="project" value="InterPro"/>
</dbReference>
<evidence type="ECO:0000256" key="1">
    <source>
        <dbReference type="SAM" id="Phobius"/>
    </source>
</evidence>
<dbReference type="SUPFAM" id="SSF52266">
    <property type="entry name" value="SGNH hydrolase"/>
    <property type="match status" value="1"/>
</dbReference>
<dbReference type="Pfam" id="PF19040">
    <property type="entry name" value="SGNH"/>
    <property type="match status" value="1"/>
</dbReference>
<proteinExistence type="predicted"/>
<keyword evidence="1" id="KW-0812">Transmembrane</keyword>
<feature type="transmembrane region" description="Helical" evidence="1">
    <location>
        <begin position="164"/>
        <end position="187"/>
    </location>
</feature>
<dbReference type="Proteomes" id="UP000592181">
    <property type="component" value="Unassembled WGS sequence"/>
</dbReference>
<dbReference type="InterPro" id="IPR043968">
    <property type="entry name" value="SGNH"/>
</dbReference>
<dbReference type="PANTHER" id="PTHR23028">
    <property type="entry name" value="ACETYLTRANSFERASE"/>
    <property type="match status" value="1"/>
</dbReference>
<accession>A0A852X127</accession>
<feature type="domain" description="Acyltransferase 3" evidence="2">
    <location>
        <begin position="34"/>
        <end position="367"/>
    </location>
</feature>
<dbReference type="AlphaFoldDB" id="A0A852X127"/>
<feature type="transmembrane region" description="Helical" evidence="1">
    <location>
        <begin position="283"/>
        <end position="303"/>
    </location>
</feature>
<dbReference type="Pfam" id="PF01757">
    <property type="entry name" value="Acyl_transf_3"/>
    <property type="match status" value="1"/>
</dbReference>
<feature type="transmembrane region" description="Helical" evidence="1">
    <location>
        <begin position="392"/>
        <end position="412"/>
    </location>
</feature>
<keyword evidence="5" id="KW-1185">Reference proteome</keyword>
<dbReference type="InterPro" id="IPR002656">
    <property type="entry name" value="Acyl_transf_3_dom"/>
</dbReference>
<keyword evidence="1" id="KW-1133">Transmembrane helix</keyword>
<feature type="transmembrane region" description="Helical" evidence="1">
    <location>
        <begin position="258"/>
        <end position="277"/>
    </location>
</feature>
<dbReference type="RefSeq" id="WP_179462454.1">
    <property type="nucleotide sequence ID" value="NZ_JACBZX010000001.1"/>
</dbReference>
<feature type="transmembrane region" description="Helical" evidence="1">
    <location>
        <begin position="194"/>
        <end position="212"/>
    </location>
</feature>
<feature type="transmembrane region" description="Helical" evidence="1">
    <location>
        <begin position="102"/>
        <end position="119"/>
    </location>
</feature>
<evidence type="ECO:0000313" key="4">
    <source>
        <dbReference type="EMBL" id="NYG37022.1"/>
    </source>
</evidence>
<dbReference type="EMBL" id="JACBZX010000001">
    <property type="protein sequence ID" value="NYG37022.1"/>
    <property type="molecule type" value="Genomic_DNA"/>
</dbReference>
<comment type="caution">
    <text evidence="4">The sequence shown here is derived from an EMBL/GenBank/DDBJ whole genome shotgun (WGS) entry which is preliminary data.</text>
</comment>
<feature type="transmembrane region" description="Helical" evidence="1">
    <location>
        <begin position="347"/>
        <end position="371"/>
    </location>
</feature>